<dbReference type="Gene3D" id="3.30.470.20">
    <property type="entry name" value="ATP-grasp fold, B domain"/>
    <property type="match status" value="1"/>
</dbReference>
<proteinExistence type="predicted"/>
<dbReference type="PROSITE" id="PS50975">
    <property type="entry name" value="ATP_GRASP"/>
    <property type="match status" value="1"/>
</dbReference>
<comment type="caution">
    <text evidence="6">The sequence shown here is derived from an EMBL/GenBank/DDBJ whole genome shotgun (WGS) entry which is preliminary data.</text>
</comment>
<keyword evidence="2 4" id="KW-0547">Nucleotide-binding</keyword>
<dbReference type="InterPro" id="IPR011761">
    <property type="entry name" value="ATP-grasp"/>
</dbReference>
<dbReference type="InterPro" id="IPR052032">
    <property type="entry name" value="ATP-dep_AA_Ligase"/>
</dbReference>
<evidence type="ECO:0000256" key="1">
    <source>
        <dbReference type="ARBA" id="ARBA00022598"/>
    </source>
</evidence>
<gene>
    <name evidence="6" type="ORF">GCM10010302_39970</name>
</gene>
<dbReference type="SUPFAM" id="SSF56059">
    <property type="entry name" value="Glutathione synthetase ATP-binding domain-like"/>
    <property type="match status" value="1"/>
</dbReference>
<feature type="domain" description="ATP-grasp" evidence="5">
    <location>
        <begin position="118"/>
        <end position="326"/>
    </location>
</feature>
<dbReference type="EMBL" id="BAAABV010000018">
    <property type="protein sequence ID" value="GAA0297330.1"/>
    <property type="molecule type" value="Genomic_DNA"/>
</dbReference>
<evidence type="ECO:0000259" key="5">
    <source>
        <dbReference type="PROSITE" id="PS50975"/>
    </source>
</evidence>
<keyword evidence="1" id="KW-0436">Ligase</keyword>
<reference evidence="7" key="1">
    <citation type="journal article" date="2019" name="Int. J. Syst. Evol. Microbiol.">
        <title>The Global Catalogue of Microorganisms (GCM) 10K type strain sequencing project: providing services to taxonomists for standard genome sequencing and annotation.</title>
        <authorList>
            <consortium name="The Broad Institute Genomics Platform"/>
            <consortium name="The Broad Institute Genome Sequencing Center for Infectious Disease"/>
            <person name="Wu L."/>
            <person name="Ma J."/>
        </authorList>
    </citation>
    <scope>NUCLEOTIDE SEQUENCE [LARGE SCALE GENOMIC DNA]</scope>
    <source>
        <strain evidence="7">JCM 4505</strain>
    </source>
</reference>
<keyword evidence="7" id="KW-1185">Reference proteome</keyword>
<sequence length="429" mass="45784">MKKRLLVLHAVSPLGPEEAERVVETLGVDIALVVLGPRTAGGPAELERLARLGPVIEVTDCAELVPAALEFAAGHRVDGVLASSELVLAEAAAVAGALGLPHHPTRAVPALLRKDVQRERLRAAGIPTPAWAVLHGPQDIPRALRTVPLPAVLKPVRGMGSTTTFAVATPAELEHCLREGQRVYAEDPPQPGEPPVFQLEEYLGGDRPHPEDPRLDDMFSVEFLMFEGEVHHVVVGAKPPKAPPFRDAGHIVPSALPPRLHDEVAGVAERAVRAVGAYHGAVHVEVKLSAAGPRVIEVNGRFGFALPLALRPFGYDYLTDAARVALGERPLLPDRLDGASLVLRAYAPADAREVTAVRGIREAARLEGVLHLVPLLAAGQRPDPMRPAGSIAYLLCARAPDLPSLLDLADRVAERVEISYRFGEDEPAA</sequence>
<dbReference type="Proteomes" id="UP001501867">
    <property type="component" value="Unassembled WGS sequence"/>
</dbReference>
<evidence type="ECO:0000313" key="6">
    <source>
        <dbReference type="EMBL" id="GAA0297330.1"/>
    </source>
</evidence>
<keyword evidence="3 4" id="KW-0067">ATP-binding</keyword>
<evidence type="ECO:0000256" key="3">
    <source>
        <dbReference type="ARBA" id="ARBA00022840"/>
    </source>
</evidence>
<accession>A0ABP3F610</accession>
<dbReference type="Pfam" id="PF13535">
    <property type="entry name" value="ATP-grasp_4"/>
    <property type="match status" value="1"/>
</dbReference>
<dbReference type="PANTHER" id="PTHR43585">
    <property type="entry name" value="FUMIPYRROLE BIOSYNTHESIS PROTEIN C"/>
    <property type="match status" value="1"/>
</dbReference>
<dbReference type="RefSeq" id="WP_344161087.1">
    <property type="nucleotide sequence ID" value="NZ_BAAABV010000018.1"/>
</dbReference>
<organism evidence="6 7">
    <name type="scientific">Streptomyces polychromogenes</name>
    <dbReference type="NCBI Taxonomy" id="67342"/>
    <lineage>
        <taxon>Bacteria</taxon>
        <taxon>Bacillati</taxon>
        <taxon>Actinomycetota</taxon>
        <taxon>Actinomycetes</taxon>
        <taxon>Kitasatosporales</taxon>
        <taxon>Streptomycetaceae</taxon>
        <taxon>Streptomyces</taxon>
    </lineage>
</organism>
<evidence type="ECO:0000256" key="2">
    <source>
        <dbReference type="ARBA" id="ARBA00022741"/>
    </source>
</evidence>
<evidence type="ECO:0000256" key="4">
    <source>
        <dbReference type="PROSITE-ProRule" id="PRU00409"/>
    </source>
</evidence>
<evidence type="ECO:0000313" key="7">
    <source>
        <dbReference type="Proteomes" id="UP001501867"/>
    </source>
</evidence>
<name>A0ABP3F610_9ACTN</name>
<dbReference type="PANTHER" id="PTHR43585:SF2">
    <property type="entry name" value="ATP-GRASP ENZYME FSQD"/>
    <property type="match status" value="1"/>
</dbReference>
<protein>
    <submittedName>
        <fullName evidence="6">ATP-grasp domain-containing protein</fullName>
    </submittedName>
</protein>